<dbReference type="GO" id="GO:0097745">
    <property type="term" value="P:mitochondrial tRNA 5'-end processing"/>
    <property type="evidence" value="ECO:0007669"/>
    <property type="project" value="TreeGrafter"/>
</dbReference>
<dbReference type="InterPro" id="IPR038459">
    <property type="entry name" value="MT_TRM10-typ_sf"/>
</dbReference>
<protein>
    <submittedName>
        <fullName evidence="8">SAM-dependent MTase TRM10-type domain-containing protein</fullName>
    </submittedName>
</protein>
<dbReference type="GO" id="GO:0005739">
    <property type="term" value="C:mitochondrion"/>
    <property type="evidence" value="ECO:0007669"/>
    <property type="project" value="TreeGrafter"/>
</dbReference>
<keyword evidence="1" id="KW-0489">Methyltransferase</keyword>
<dbReference type="GO" id="GO:0008168">
    <property type="term" value="F:methyltransferase activity"/>
    <property type="evidence" value="ECO:0007669"/>
    <property type="project" value="UniProtKB-KW"/>
</dbReference>
<feature type="domain" description="SAM-dependent MTase TRM10-type" evidence="5">
    <location>
        <begin position="1"/>
        <end position="112"/>
    </location>
</feature>
<dbReference type="Gene3D" id="3.40.1280.30">
    <property type="match status" value="1"/>
</dbReference>
<keyword evidence="2" id="KW-0808">Transferase</keyword>
<dbReference type="InterPro" id="IPR007356">
    <property type="entry name" value="tRNA_m1G_MeTrfase_euk"/>
</dbReference>
<proteinExistence type="predicted"/>
<feature type="signal peptide" evidence="4">
    <location>
        <begin position="1"/>
        <end position="20"/>
    </location>
</feature>
<dbReference type="InterPro" id="IPR028564">
    <property type="entry name" value="MT_TRM10-typ"/>
</dbReference>
<dbReference type="GO" id="GO:0070131">
    <property type="term" value="P:positive regulation of mitochondrial translation"/>
    <property type="evidence" value="ECO:0007669"/>
    <property type="project" value="TreeGrafter"/>
</dbReference>
<evidence type="ECO:0000256" key="2">
    <source>
        <dbReference type="ARBA" id="ARBA00022679"/>
    </source>
</evidence>
<dbReference type="GO" id="GO:0005654">
    <property type="term" value="C:nucleoplasm"/>
    <property type="evidence" value="ECO:0007669"/>
    <property type="project" value="TreeGrafter"/>
</dbReference>
<dbReference type="WBParaSite" id="ASIM_0000441501-mRNA-1">
    <property type="protein sequence ID" value="ASIM_0000441501-mRNA-1"/>
    <property type="gene ID" value="ASIM_0000441501"/>
</dbReference>
<feature type="chain" id="PRO_5043120881" evidence="4">
    <location>
        <begin position="21"/>
        <end position="132"/>
    </location>
</feature>
<keyword evidence="4" id="KW-0732">Signal</keyword>
<evidence type="ECO:0000256" key="3">
    <source>
        <dbReference type="ARBA" id="ARBA00022691"/>
    </source>
</evidence>
<sequence>MVFFMFAAIIVMMMDNGIHVTSKIKGDETFILGGIVDRTNEIGLPKQASLLAAKQANVVARKLPLDRYIKWKSGTKLLTLTAVASILYDVYDSNGSWEFALKKFVFLRKYPFSFVLIGFAFALRDHFKRCCT</sequence>
<evidence type="ECO:0000313" key="6">
    <source>
        <dbReference type="EMBL" id="VDK23398.1"/>
    </source>
</evidence>
<keyword evidence="3" id="KW-0949">S-adenosyl-L-methionine</keyword>
<dbReference type="GO" id="GO:0032259">
    <property type="term" value="P:methylation"/>
    <property type="evidence" value="ECO:0007669"/>
    <property type="project" value="UniProtKB-KW"/>
</dbReference>
<evidence type="ECO:0000259" key="5">
    <source>
        <dbReference type="PROSITE" id="PS51675"/>
    </source>
</evidence>
<keyword evidence="7" id="KW-1185">Reference proteome</keyword>
<reference evidence="6 7" key="2">
    <citation type="submission" date="2018-11" db="EMBL/GenBank/DDBJ databases">
        <authorList>
            <consortium name="Pathogen Informatics"/>
        </authorList>
    </citation>
    <scope>NUCLEOTIDE SEQUENCE [LARGE SCALE GENOMIC DNA]</scope>
</reference>
<organism evidence="8">
    <name type="scientific">Anisakis simplex</name>
    <name type="common">Herring worm</name>
    <dbReference type="NCBI Taxonomy" id="6269"/>
    <lineage>
        <taxon>Eukaryota</taxon>
        <taxon>Metazoa</taxon>
        <taxon>Ecdysozoa</taxon>
        <taxon>Nematoda</taxon>
        <taxon>Chromadorea</taxon>
        <taxon>Rhabditida</taxon>
        <taxon>Spirurina</taxon>
        <taxon>Ascaridomorpha</taxon>
        <taxon>Ascaridoidea</taxon>
        <taxon>Anisakidae</taxon>
        <taxon>Anisakis</taxon>
        <taxon>Anisakis simplex complex</taxon>
    </lineage>
</organism>
<dbReference type="GO" id="GO:0000049">
    <property type="term" value="F:tRNA binding"/>
    <property type="evidence" value="ECO:0007669"/>
    <property type="project" value="TreeGrafter"/>
</dbReference>
<dbReference type="PANTHER" id="PTHR13563">
    <property type="entry name" value="TRNA (GUANINE-9-) METHYLTRANSFERASE"/>
    <property type="match status" value="1"/>
</dbReference>
<name>A0A0M3J9Z5_ANISI</name>
<evidence type="ECO:0000313" key="7">
    <source>
        <dbReference type="Proteomes" id="UP000267096"/>
    </source>
</evidence>
<accession>A0A0M3J9Z5</accession>
<dbReference type="OrthoDB" id="278300at2759"/>
<reference evidence="8" key="1">
    <citation type="submission" date="2017-02" db="UniProtKB">
        <authorList>
            <consortium name="WormBaseParasite"/>
        </authorList>
    </citation>
    <scope>IDENTIFICATION</scope>
</reference>
<dbReference type="PROSITE" id="PS51675">
    <property type="entry name" value="SAM_MT_TRM10"/>
    <property type="match status" value="1"/>
</dbReference>
<evidence type="ECO:0000256" key="4">
    <source>
        <dbReference type="SAM" id="SignalP"/>
    </source>
</evidence>
<dbReference type="EMBL" id="UYRR01007195">
    <property type="protein sequence ID" value="VDK23398.1"/>
    <property type="molecule type" value="Genomic_DNA"/>
</dbReference>
<evidence type="ECO:0000256" key="1">
    <source>
        <dbReference type="ARBA" id="ARBA00022603"/>
    </source>
</evidence>
<dbReference type="Proteomes" id="UP000267096">
    <property type="component" value="Unassembled WGS sequence"/>
</dbReference>
<dbReference type="PANTHER" id="PTHR13563:SF5">
    <property type="entry name" value="TRNA METHYLTRANSFERASE 10 HOMOLOG C"/>
    <property type="match status" value="1"/>
</dbReference>
<evidence type="ECO:0000313" key="8">
    <source>
        <dbReference type="WBParaSite" id="ASIM_0000441501-mRNA-1"/>
    </source>
</evidence>
<gene>
    <name evidence="6" type="ORF">ASIM_LOCUS4227</name>
</gene>
<dbReference type="AlphaFoldDB" id="A0A0M3J9Z5"/>